<reference evidence="16" key="1">
    <citation type="submission" date="2025-08" db="UniProtKB">
        <authorList>
            <consortium name="RefSeq"/>
        </authorList>
    </citation>
    <scope>IDENTIFICATION</scope>
    <source>
        <strain evidence="16">Aabys</strain>
        <tissue evidence="16">Whole body</tissue>
    </source>
</reference>
<evidence type="ECO:0000256" key="6">
    <source>
        <dbReference type="ARBA" id="ARBA00022617"/>
    </source>
</evidence>
<proteinExistence type="inferred from homology"/>
<evidence type="ECO:0000256" key="12">
    <source>
        <dbReference type="ARBA" id="ARBA00023033"/>
    </source>
</evidence>
<keyword evidence="7 14" id="KW-0479">Metal-binding</keyword>
<dbReference type="InterPro" id="IPR002401">
    <property type="entry name" value="Cyt_P450_E_grp-I"/>
</dbReference>
<dbReference type="PRINTS" id="PR00463">
    <property type="entry name" value="EP450I"/>
</dbReference>
<keyword evidence="6 14" id="KW-0349">Heme</keyword>
<comment type="subcellular location">
    <subcellularLocation>
        <location evidence="4">Endoplasmic reticulum membrane</location>
        <topology evidence="4">Peripheral membrane protein</topology>
    </subcellularLocation>
    <subcellularLocation>
        <location evidence="3">Microsome membrane</location>
        <topology evidence="3">Peripheral membrane protein</topology>
    </subcellularLocation>
</comment>
<evidence type="ECO:0000256" key="9">
    <source>
        <dbReference type="ARBA" id="ARBA00022848"/>
    </source>
</evidence>
<evidence type="ECO:0000256" key="5">
    <source>
        <dbReference type="ARBA" id="ARBA00010617"/>
    </source>
</evidence>
<evidence type="ECO:0000256" key="10">
    <source>
        <dbReference type="ARBA" id="ARBA00023002"/>
    </source>
</evidence>
<dbReference type="RefSeq" id="XP_058977502.1">
    <property type="nucleotide sequence ID" value="XM_059121519.1"/>
</dbReference>
<dbReference type="Proteomes" id="UP001652621">
    <property type="component" value="Unplaced"/>
</dbReference>
<comment type="function">
    <text evidence="2">May be involved in the metabolism of insect hormones and in the breakdown of synthetic insecticides.</text>
</comment>
<gene>
    <name evidence="16" type="primary">LOC101890335</name>
</gene>
<evidence type="ECO:0000256" key="2">
    <source>
        <dbReference type="ARBA" id="ARBA00003690"/>
    </source>
</evidence>
<dbReference type="InterPro" id="IPR017972">
    <property type="entry name" value="Cyt_P450_CS"/>
</dbReference>
<keyword evidence="12 14" id="KW-0503">Monooxygenase</keyword>
<keyword evidence="13" id="KW-0472">Membrane</keyword>
<dbReference type="PANTHER" id="PTHR24292:SF84">
    <property type="entry name" value="CYTOCHROME P450 28A5-RELATED"/>
    <property type="match status" value="1"/>
</dbReference>
<keyword evidence="11 14" id="KW-0408">Iron</keyword>
<dbReference type="SUPFAM" id="SSF48264">
    <property type="entry name" value="Cytochrome P450"/>
    <property type="match status" value="1"/>
</dbReference>
<evidence type="ECO:0000256" key="4">
    <source>
        <dbReference type="ARBA" id="ARBA00004406"/>
    </source>
</evidence>
<keyword evidence="10 14" id="KW-0560">Oxidoreductase</keyword>
<evidence type="ECO:0000256" key="1">
    <source>
        <dbReference type="ARBA" id="ARBA00001971"/>
    </source>
</evidence>
<evidence type="ECO:0000256" key="8">
    <source>
        <dbReference type="ARBA" id="ARBA00022824"/>
    </source>
</evidence>
<organism evidence="15 16">
    <name type="scientific">Musca domestica</name>
    <name type="common">House fly</name>
    <dbReference type="NCBI Taxonomy" id="7370"/>
    <lineage>
        <taxon>Eukaryota</taxon>
        <taxon>Metazoa</taxon>
        <taxon>Ecdysozoa</taxon>
        <taxon>Arthropoda</taxon>
        <taxon>Hexapoda</taxon>
        <taxon>Insecta</taxon>
        <taxon>Pterygota</taxon>
        <taxon>Neoptera</taxon>
        <taxon>Endopterygota</taxon>
        <taxon>Diptera</taxon>
        <taxon>Brachycera</taxon>
        <taxon>Muscomorpha</taxon>
        <taxon>Muscoidea</taxon>
        <taxon>Muscidae</taxon>
        <taxon>Musca</taxon>
    </lineage>
</organism>
<evidence type="ECO:0000256" key="13">
    <source>
        <dbReference type="ARBA" id="ARBA00023136"/>
    </source>
</evidence>
<keyword evidence="9" id="KW-0492">Microsome</keyword>
<name>A0ABM3UVE5_MUSDO</name>
<dbReference type="GeneID" id="101890335"/>
<evidence type="ECO:0000256" key="14">
    <source>
        <dbReference type="RuleBase" id="RU000461"/>
    </source>
</evidence>
<evidence type="ECO:0000313" key="16">
    <source>
        <dbReference type="RefSeq" id="XP_058977502.1"/>
    </source>
</evidence>
<evidence type="ECO:0000256" key="3">
    <source>
        <dbReference type="ARBA" id="ARBA00004174"/>
    </source>
</evidence>
<dbReference type="InterPro" id="IPR050476">
    <property type="entry name" value="Insect_CytP450_Detox"/>
</dbReference>
<dbReference type="InterPro" id="IPR001128">
    <property type="entry name" value="Cyt_P450"/>
</dbReference>
<evidence type="ECO:0000256" key="7">
    <source>
        <dbReference type="ARBA" id="ARBA00022723"/>
    </source>
</evidence>
<keyword evidence="15" id="KW-1185">Reference proteome</keyword>
<keyword evidence="8" id="KW-0256">Endoplasmic reticulum</keyword>
<sequence>MKCSSNRFSANTIGSTSSMCSQLQQMVTLLLMATAFCAISVVGSPTQQPQQLQKKEQLELHNHHTTAIRVQQCRDGCLEKFSTKSPLCQKMPKCSMCLNECIHRDQSKATSSIRETWSLRTVSMVQHDSLVLVDVAWEQSSTPFQCLVTWEVSGGGLMGNLLTESFGVQLSLWPDTKYRVQVTCKNKTSSEVEKLRLCSPFVSVGNVWKERRTELGQLVSTKTVQSHIDIIKDCAGKMTEYINSQDPNTVWDIKDIANRFTCGVMTKYIWGMDENTFQHEGNYSPTHRMATNMLNQAMRCVKYYGRTACFPFLRKVCPVRFFPAPTEEYFIGLAREALQDNELKSSVLSRLIQLNAKNDLTYIQMAGHTTTVLIDGFETVAIVIAHCLLMLAENQRVQNKLRTYLIECEEPETCYDITTNTYLNQCIQETLRLFPPLATLFKICTEPITIENHMNGSKVELKPGDVIYISSYSFHHDPEFYDEPEKYWPERFDEDLGGVQRYRDMGVFLPFGEGPRMCPGMKLALMEIKIAIMELIRNFELVPSYNTRYDKKIDSDSFLLRVHGDIHLHIKPVA</sequence>
<dbReference type="PANTHER" id="PTHR24292">
    <property type="entry name" value="CYTOCHROME P450"/>
    <property type="match status" value="1"/>
</dbReference>
<dbReference type="PRINTS" id="PR00385">
    <property type="entry name" value="P450"/>
</dbReference>
<evidence type="ECO:0000256" key="11">
    <source>
        <dbReference type="ARBA" id="ARBA00023004"/>
    </source>
</evidence>
<dbReference type="Pfam" id="PF00067">
    <property type="entry name" value="p450"/>
    <property type="match status" value="1"/>
</dbReference>
<dbReference type="InterPro" id="IPR036396">
    <property type="entry name" value="Cyt_P450_sf"/>
</dbReference>
<dbReference type="PROSITE" id="PS00086">
    <property type="entry name" value="CYTOCHROME_P450"/>
    <property type="match status" value="1"/>
</dbReference>
<evidence type="ECO:0000313" key="15">
    <source>
        <dbReference type="Proteomes" id="UP001652621"/>
    </source>
</evidence>
<dbReference type="Gene3D" id="1.10.630.10">
    <property type="entry name" value="Cytochrome P450"/>
    <property type="match status" value="1"/>
</dbReference>
<comment type="similarity">
    <text evidence="5 14">Belongs to the cytochrome P450 family.</text>
</comment>
<protein>
    <submittedName>
        <fullName evidence="16">Probable cytochrome P450 28d1 isoform X1</fullName>
    </submittedName>
</protein>
<accession>A0ABM3UVE5</accession>
<comment type="cofactor">
    <cofactor evidence="1">
        <name>heme</name>
        <dbReference type="ChEBI" id="CHEBI:30413"/>
    </cofactor>
</comment>